<proteinExistence type="predicted"/>
<reference evidence="1 2" key="1">
    <citation type="submission" date="2020-08" db="EMBL/GenBank/DDBJ databases">
        <title>A Genomic Blueprint of the Chicken Gut Microbiome.</title>
        <authorList>
            <person name="Gilroy R."/>
            <person name="Ravi A."/>
            <person name="Getino M."/>
            <person name="Pursley I."/>
            <person name="Horton D.L."/>
            <person name="Alikhan N.-F."/>
            <person name="Baker D."/>
            <person name="Gharbi K."/>
            <person name="Hall N."/>
            <person name="Watson M."/>
            <person name="Adriaenssens E.M."/>
            <person name="Foster-Nyarko E."/>
            <person name="Jarju S."/>
            <person name="Secka A."/>
            <person name="Antonio M."/>
            <person name="Oren A."/>
            <person name="Chaudhuri R."/>
            <person name="La Ragione R.M."/>
            <person name="Hildebrand F."/>
            <person name="Pallen M.J."/>
        </authorList>
    </citation>
    <scope>NUCLEOTIDE SEQUENCE [LARGE SCALE GENOMIC DNA]</scope>
    <source>
        <strain evidence="1 2">Sa1CVN1</strain>
    </source>
</reference>
<evidence type="ECO:0000313" key="2">
    <source>
        <dbReference type="Proteomes" id="UP000620874"/>
    </source>
</evidence>
<evidence type="ECO:0008006" key="3">
    <source>
        <dbReference type="Google" id="ProtNLM"/>
    </source>
</evidence>
<dbReference type="Proteomes" id="UP000620874">
    <property type="component" value="Unassembled WGS sequence"/>
</dbReference>
<sequence length="266" mass="30324">MKKLKKQLGEMDAFTQYIEVALRHLEQGYNATEMTYNQYVKATATELGVNLHNIDIEHYKQKIILRHLIIPRAFLESFVEDLQEDIKGIGYPMFDIGKKAPAGMPNTELNRLINHINVDLHITVDLTGFQKDLFDYYRTLRNALAHASIDSTKIEDAYNALDIDAIHAFYPTLSAPNKIENLTFDDFTLCTANIKNIADMIVCSLESAIRWNSPEVLSNACFANVKQKAKVRTKERMLGYIKHCANMTWNIVPSDADCEIIYSSLV</sequence>
<protein>
    <recommendedName>
        <fullName evidence="3">MAE-28990/MAE-18760-like HEPN domain-containing protein</fullName>
    </recommendedName>
</protein>
<dbReference type="RefSeq" id="WP_143269864.1">
    <property type="nucleotide sequence ID" value="NZ_JACSPP010000061.1"/>
</dbReference>
<comment type="caution">
    <text evidence="1">The sequence shown here is derived from an EMBL/GenBank/DDBJ whole genome shotgun (WGS) entry which is preliminary data.</text>
</comment>
<accession>A0ABR8YBQ8</accession>
<gene>
    <name evidence="1" type="ORF">H9625_14565</name>
</gene>
<name>A0ABR8YBQ8_9BACT</name>
<keyword evidence="2" id="KW-1185">Reference proteome</keyword>
<evidence type="ECO:0000313" key="1">
    <source>
        <dbReference type="EMBL" id="MBD8041638.1"/>
    </source>
</evidence>
<dbReference type="EMBL" id="JACSPP010000061">
    <property type="protein sequence ID" value="MBD8041638.1"/>
    <property type="molecule type" value="Genomic_DNA"/>
</dbReference>
<organism evidence="1 2">
    <name type="scientific">Phocaeicola intestinalis</name>
    <dbReference type="NCBI Taxonomy" id="2762212"/>
    <lineage>
        <taxon>Bacteria</taxon>
        <taxon>Pseudomonadati</taxon>
        <taxon>Bacteroidota</taxon>
        <taxon>Bacteroidia</taxon>
        <taxon>Bacteroidales</taxon>
        <taxon>Bacteroidaceae</taxon>
        <taxon>Phocaeicola</taxon>
    </lineage>
</organism>